<dbReference type="InterPro" id="IPR005693">
    <property type="entry name" value="Mce"/>
</dbReference>
<dbReference type="Proteomes" id="UP001233314">
    <property type="component" value="Unassembled WGS sequence"/>
</dbReference>
<name>A0ABT9AXH9_9ACTN</name>
<dbReference type="EMBL" id="JAUQTA010000001">
    <property type="protein sequence ID" value="MDO7867251.1"/>
    <property type="molecule type" value="Genomic_DNA"/>
</dbReference>
<organism evidence="3 4">
    <name type="scientific">Nocardioides jiangxiensis</name>
    <dbReference type="NCBI Taxonomy" id="3064524"/>
    <lineage>
        <taxon>Bacteria</taxon>
        <taxon>Bacillati</taxon>
        <taxon>Actinomycetota</taxon>
        <taxon>Actinomycetes</taxon>
        <taxon>Propionibacteriales</taxon>
        <taxon>Nocardioidaceae</taxon>
        <taxon>Nocardioides</taxon>
    </lineage>
</organism>
<feature type="domain" description="Mammalian cell entry C-terminal" evidence="2">
    <location>
        <begin position="117"/>
        <end position="298"/>
    </location>
</feature>
<dbReference type="InterPro" id="IPR003399">
    <property type="entry name" value="Mce/MlaD"/>
</dbReference>
<reference evidence="3 4" key="1">
    <citation type="submission" date="2023-07" db="EMBL/GenBank/DDBJ databases">
        <title>Nocardioides sp. nov WY-20 isolated from soil.</title>
        <authorList>
            <person name="Liu B."/>
            <person name="Wan Y."/>
        </authorList>
    </citation>
    <scope>NUCLEOTIDE SEQUENCE [LARGE SCALE GENOMIC DNA]</scope>
    <source>
        <strain evidence="3 4">WY-20</strain>
    </source>
</reference>
<dbReference type="PRINTS" id="PR01782">
    <property type="entry name" value="MCEVIRFACTOR"/>
</dbReference>
<dbReference type="InterPro" id="IPR024516">
    <property type="entry name" value="Mce_C"/>
</dbReference>
<evidence type="ECO:0000259" key="1">
    <source>
        <dbReference type="Pfam" id="PF02470"/>
    </source>
</evidence>
<gene>
    <name evidence="3" type="ORF">Q5722_02610</name>
</gene>
<dbReference type="InterPro" id="IPR052336">
    <property type="entry name" value="MlaD_Phospholipid_Transporter"/>
</dbReference>
<dbReference type="Pfam" id="PF11887">
    <property type="entry name" value="Mce4_CUP1"/>
    <property type="match status" value="1"/>
</dbReference>
<feature type="domain" description="Mce/MlaD" evidence="1">
    <location>
        <begin position="37"/>
        <end position="110"/>
    </location>
</feature>
<evidence type="ECO:0000313" key="4">
    <source>
        <dbReference type="Proteomes" id="UP001233314"/>
    </source>
</evidence>
<dbReference type="NCBIfam" id="TIGR00996">
    <property type="entry name" value="Mtu_fam_mce"/>
    <property type="match status" value="1"/>
</dbReference>
<evidence type="ECO:0000313" key="3">
    <source>
        <dbReference type="EMBL" id="MDO7867251.1"/>
    </source>
</evidence>
<comment type="caution">
    <text evidence="3">The sequence shown here is derived from an EMBL/GenBank/DDBJ whole genome shotgun (WGS) entry which is preliminary data.</text>
</comment>
<evidence type="ECO:0000259" key="2">
    <source>
        <dbReference type="Pfam" id="PF11887"/>
    </source>
</evidence>
<accession>A0ABT9AXH9</accession>
<protein>
    <submittedName>
        <fullName evidence="3">MlaD family protein</fullName>
    </submittedName>
</protein>
<dbReference type="PANTHER" id="PTHR33371">
    <property type="entry name" value="INTERMEMBRANE PHOSPHOLIPID TRANSPORT SYSTEM BINDING PROTEIN MLAD-RELATED"/>
    <property type="match status" value="1"/>
</dbReference>
<sequence>MKSSWKEPRTVGVIGLLSLVLLGAIVVVLSSVSFGSREYRAELAQTAGLRVGEAVEVAGVEVGEVTALDLVDKHVEARFTVDRGVHIGSRSTASVRVATLMGTHYLAVAPAGSGEPADATIPLSRTSVPYNLQDVIDNGTDQFEALDTKALSGALAAVTQTLRASGTDLGPAARGVTRLSTMVTRQGAQYERLFGAARTVSDQLSASTTDLVTLMKASNLFLSELVRRRDKIHQLLLNVQHLSTTVSGIVSDNDATLGPLLRNLHTVNTVLLAREKELKKAIHQVAVSARYLDNASGNGPWFDLYIPDGTPDAVHCLTNGCPQ</sequence>
<keyword evidence="4" id="KW-1185">Reference proteome</keyword>
<dbReference type="Pfam" id="PF02470">
    <property type="entry name" value="MlaD"/>
    <property type="match status" value="1"/>
</dbReference>
<dbReference type="PANTHER" id="PTHR33371:SF18">
    <property type="entry name" value="MCE-FAMILY PROTEIN MCE3C"/>
    <property type="match status" value="1"/>
</dbReference>
<dbReference type="RefSeq" id="WP_305026656.1">
    <property type="nucleotide sequence ID" value="NZ_JAUQTA010000001.1"/>
</dbReference>
<proteinExistence type="predicted"/>